<evidence type="ECO:0000313" key="2">
    <source>
        <dbReference type="Proteomes" id="UP001210925"/>
    </source>
</evidence>
<dbReference type="PANTHER" id="PTHR35309">
    <property type="match status" value="1"/>
</dbReference>
<reference evidence="1" key="1">
    <citation type="submission" date="2020-05" db="EMBL/GenBank/DDBJ databases">
        <title>Phylogenomic resolution of chytrid fungi.</title>
        <authorList>
            <person name="Stajich J.E."/>
            <person name="Amses K."/>
            <person name="Simmons R."/>
            <person name="Seto K."/>
            <person name="Myers J."/>
            <person name="Bonds A."/>
            <person name="Quandt C.A."/>
            <person name="Barry K."/>
            <person name="Liu P."/>
            <person name="Grigoriev I."/>
            <person name="Longcore J.E."/>
            <person name="James T.Y."/>
        </authorList>
    </citation>
    <scope>NUCLEOTIDE SEQUENCE</scope>
    <source>
        <strain evidence="1">PLAUS21</strain>
    </source>
</reference>
<proteinExistence type="predicted"/>
<gene>
    <name evidence="1" type="ORF">HK103_000537</name>
</gene>
<dbReference type="InterPro" id="IPR025893">
    <property type="entry name" value="Tocopherol_cyclase"/>
</dbReference>
<sequence>MLALNNLRLVHHSEQYHGNKVSGPYFEGWYYKQTHSKGSLIFIVGIFLPYANQESELKSVTVPHAFIMAFRNPQTTQCLYYTYPPEELEYENKKEFGYRIKVRNSEFTESGFKVDLDPKDLKFPTTHEETLFLEKVVSERKILFPDLNIDQVKYERVHYAVKGECTFENSVRFPTSSLVPSVMGPFGYLPLLECYHGIVSLHHTLNGKVDFIHDGETDGVVLDGEGYIEKDHGFNFPKSWIWVHTNCFKQSKGSCLLVSVANVPMLSDCGIASKLVSMLPYGDKIVSKFSFSGFLIILYDSKTKQTFNLSLYKFGKIKKLEFTFTDKQIMELQVVQGELELFVTTERILGTGVPLPGPAADRSGMVPLVEESIDVKVKVRLMKGDNVLFEDEGSEGGMEVVGRIDLLQQKTK</sequence>
<dbReference type="GO" id="GO:0009976">
    <property type="term" value="F:tocopherol cyclase activity"/>
    <property type="evidence" value="ECO:0007669"/>
    <property type="project" value="InterPro"/>
</dbReference>
<evidence type="ECO:0000313" key="1">
    <source>
        <dbReference type="EMBL" id="KAJ3253457.1"/>
    </source>
</evidence>
<dbReference type="AlphaFoldDB" id="A0AAD5Y3K9"/>
<keyword evidence="2" id="KW-1185">Reference proteome</keyword>
<organism evidence="1 2">
    <name type="scientific">Boothiomyces macroporosus</name>
    <dbReference type="NCBI Taxonomy" id="261099"/>
    <lineage>
        <taxon>Eukaryota</taxon>
        <taxon>Fungi</taxon>
        <taxon>Fungi incertae sedis</taxon>
        <taxon>Chytridiomycota</taxon>
        <taxon>Chytridiomycota incertae sedis</taxon>
        <taxon>Chytridiomycetes</taxon>
        <taxon>Rhizophydiales</taxon>
        <taxon>Terramycetaceae</taxon>
        <taxon>Boothiomyces</taxon>
    </lineage>
</organism>
<dbReference type="Pfam" id="PF14249">
    <property type="entry name" value="Tocopherol_cycl"/>
    <property type="match status" value="1"/>
</dbReference>
<protein>
    <submittedName>
        <fullName evidence="1">Uncharacterized protein</fullName>
    </submittedName>
</protein>
<accession>A0AAD5Y3K9</accession>
<dbReference type="Proteomes" id="UP001210925">
    <property type="component" value="Unassembled WGS sequence"/>
</dbReference>
<dbReference type="PANTHER" id="PTHR35309:SF4">
    <property type="entry name" value="TOCOPHEROL CYCLASE"/>
    <property type="match status" value="1"/>
</dbReference>
<dbReference type="EMBL" id="JADGKB010000109">
    <property type="protein sequence ID" value="KAJ3253457.1"/>
    <property type="molecule type" value="Genomic_DNA"/>
</dbReference>
<comment type="caution">
    <text evidence="1">The sequence shown here is derived from an EMBL/GenBank/DDBJ whole genome shotgun (WGS) entry which is preliminary data.</text>
</comment>
<name>A0AAD5Y3K9_9FUNG</name>